<protein>
    <recommendedName>
        <fullName evidence="3">DYW domain-containing protein</fullName>
    </recommendedName>
</protein>
<dbReference type="OrthoDB" id="185373at2759"/>
<dbReference type="Pfam" id="PF13041">
    <property type="entry name" value="PPR_2"/>
    <property type="match status" value="2"/>
</dbReference>
<dbReference type="PROSITE" id="PS51375">
    <property type="entry name" value="PPR"/>
    <property type="match status" value="4"/>
</dbReference>
<dbReference type="InterPro" id="IPR046960">
    <property type="entry name" value="PPR_At4g14850-like_plant"/>
</dbReference>
<evidence type="ECO:0000313" key="4">
    <source>
        <dbReference type="EMBL" id="MQL96469.1"/>
    </source>
</evidence>
<name>A0A843VZE6_COLES</name>
<feature type="repeat" description="PPR" evidence="2">
    <location>
        <begin position="248"/>
        <end position="278"/>
    </location>
</feature>
<dbReference type="EMBL" id="NMUH01001920">
    <property type="protein sequence ID" value="MQL96469.1"/>
    <property type="molecule type" value="Genomic_DNA"/>
</dbReference>
<organism evidence="4 5">
    <name type="scientific">Colocasia esculenta</name>
    <name type="common">Wild taro</name>
    <name type="synonym">Arum esculentum</name>
    <dbReference type="NCBI Taxonomy" id="4460"/>
    <lineage>
        <taxon>Eukaryota</taxon>
        <taxon>Viridiplantae</taxon>
        <taxon>Streptophyta</taxon>
        <taxon>Embryophyta</taxon>
        <taxon>Tracheophyta</taxon>
        <taxon>Spermatophyta</taxon>
        <taxon>Magnoliopsida</taxon>
        <taxon>Liliopsida</taxon>
        <taxon>Araceae</taxon>
        <taxon>Aroideae</taxon>
        <taxon>Colocasieae</taxon>
        <taxon>Colocasia</taxon>
    </lineage>
</organism>
<dbReference type="AlphaFoldDB" id="A0A843VZE6"/>
<dbReference type="InterPro" id="IPR032867">
    <property type="entry name" value="DYW_dom"/>
</dbReference>
<evidence type="ECO:0000313" key="5">
    <source>
        <dbReference type="Proteomes" id="UP000652761"/>
    </source>
</evidence>
<dbReference type="InterPro" id="IPR002885">
    <property type="entry name" value="PPR_rpt"/>
</dbReference>
<dbReference type="PANTHER" id="PTHR24015">
    <property type="entry name" value="OS07G0578800 PROTEIN-RELATED"/>
    <property type="match status" value="1"/>
</dbReference>
<sequence>MLWSHSSPQPDKFTFPFVLKACAALDASEEAREAHGRVLRTGLHSDVYVSTALVDLYMKLGEPDNAHQVFVRMAAKNSIAWNAMIAGYAYNGLDMEAVSCFKAMIESGVELNSSTMVCVLPAIARLGALDEGRLVHKLMEDKQIEMTEPVRNSLIDMYGKCGELGTALILFEDMPEKSVVSWNIIISTYAHKGEISRVMELFDCMRVSGIEATAVTAASILPACADLVDLKLGMAIHGYCTKKGFDGDIVVRTALLDMYAKCGSMEDAKWIFDEIPERNIITWNAMICGYGLQGQAEEALELLSHMHACGTEPNQSTFVSALSACSHGGLVEEGLRCFDSMSRNFNLTPEAKHYACIVDLLGRAGRLTEACNLIRSMPVEPDDAVWGSLLGACRIHRQVELGEIAAKKALELKPEEAGYYVLLANIYADADRWAEAQKLREMMRNKNIRKEAGSSFIEEGGTLHSFVVGDCRHPCWEEIHRKMVEVEERVRVAGYVPDTGFVLQEDRVEKDGRLSIHSERIALAFGLLKVGDGVPIRIAKNLRVCGDCHALFKLVSRVYRREIIVRDKNRFHRFRDGSCSCKDYW</sequence>
<evidence type="ECO:0000256" key="1">
    <source>
        <dbReference type="ARBA" id="ARBA00022737"/>
    </source>
</evidence>
<dbReference type="GO" id="GO:0003723">
    <property type="term" value="F:RNA binding"/>
    <property type="evidence" value="ECO:0007669"/>
    <property type="project" value="InterPro"/>
</dbReference>
<feature type="repeat" description="PPR" evidence="2">
    <location>
        <begin position="178"/>
        <end position="212"/>
    </location>
</feature>
<accession>A0A843VZE6</accession>
<evidence type="ECO:0000256" key="2">
    <source>
        <dbReference type="PROSITE-ProRule" id="PRU00708"/>
    </source>
</evidence>
<dbReference type="Pfam" id="PF14432">
    <property type="entry name" value="DYW_deaminase"/>
    <property type="match status" value="1"/>
</dbReference>
<reference evidence="4" key="1">
    <citation type="submission" date="2017-07" db="EMBL/GenBank/DDBJ databases">
        <title>Taro Niue Genome Assembly and Annotation.</title>
        <authorList>
            <person name="Atibalentja N."/>
            <person name="Keating K."/>
            <person name="Fields C.J."/>
        </authorList>
    </citation>
    <scope>NUCLEOTIDE SEQUENCE</scope>
    <source>
        <strain evidence="4">Niue_2</strain>
        <tissue evidence="4">Leaf</tissue>
    </source>
</reference>
<dbReference type="FunFam" id="1.25.40.10:FF:000031">
    <property type="entry name" value="Pentatricopeptide repeat-containing protein mitochondrial"/>
    <property type="match status" value="1"/>
</dbReference>
<feature type="repeat" description="PPR" evidence="2">
    <location>
        <begin position="77"/>
        <end position="111"/>
    </location>
</feature>
<keyword evidence="5" id="KW-1185">Reference proteome</keyword>
<feature type="repeat" description="PPR" evidence="2">
    <location>
        <begin position="279"/>
        <end position="313"/>
    </location>
</feature>
<dbReference type="FunFam" id="1.25.40.10:FF:000285">
    <property type="entry name" value="Pentatricopeptide repeat-containing protein, chloroplastic"/>
    <property type="match status" value="1"/>
</dbReference>
<comment type="caution">
    <text evidence="4">The sequence shown here is derived from an EMBL/GenBank/DDBJ whole genome shotgun (WGS) entry which is preliminary data.</text>
</comment>
<evidence type="ECO:0000259" key="3">
    <source>
        <dbReference type="Pfam" id="PF14432"/>
    </source>
</evidence>
<dbReference type="InterPro" id="IPR011990">
    <property type="entry name" value="TPR-like_helical_dom_sf"/>
</dbReference>
<dbReference type="FunFam" id="1.25.40.10:FF:000366">
    <property type="entry name" value="Pentatricopeptide (PPR) repeat-containing protein"/>
    <property type="match status" value="1"/>
</dbReference>
<dbReference type="Pfam" id="PF20431">
    <property type="entry name" value="E_motif"/>
    <property type="match status" value="1"/>
</dbReference>
<dbReference type="Pfam" id="PF01535">
    <property type="entry name" value="PPR"/>
    <property type="match status" value="2"/>
</dbReference>
<dbReference type="SUPFAM" id="SSF48452">
    <property type="entry name" value="TPR-like"/>
    <property type="match status" value="1"/>
</dbReference>
<dbReference type="GO" id="GO:0008270">
    <property type="term" value="F:zinc ion binding"/>
    <property type="evidence" value="ECO:0007669"/>
    <property type="project" value="InterPro"/>
</dbReference>
<dbReference type="GO" id="GO:0009451">
    <property type="term" value="P:RNA modification"/>
    <property type="evidence" value="ECO:0007669"/>
    <property type="project" value="InterPro"/>
</dbReference>
<dbReference type="NCBIfam" id="TIGR00756">
    <property type="entry name" value="PPR"/>
    <property type="match status" value="3"/>
</dbReference>
<proteinExistence type="predicted"/>
<gene>
    <name evidence="4" type="ORF">Taro_029139</name>
</gene>
<dbReference type="InterPro" id="IPR046848">
    <property type="entry name" value="E_motif"/>
</dbReference>
<dbReference type="PANTHER" id="PTHR24015:SF1063">
    <property type="entry name" value="OS12G0156900 PROTEIN"/>
    <property type="match status" value="1"/>
</dbReference>
<keyword evidence="1" id="KW-0677">Repeat</keyword>
<feature type="domain" description="DYW" evidence="3">
    <location>
        <begin position="494"/>
        <end position="585"/>
    </location>
</feature>
<dbReference type="Proteomes" id="UP000652761">
    <property type="component" value="Unassembled WGS sequence"/>
</dbReference>
<dbReference type="Gene3D" id="1.25.40.10">
    <property type="entry name" value="Tetratricopeptide repeat domain"/>
    <property type="match status" value="4"/>
</dbReference>
<dbReference type="FunFam" id="1.25.40.10:FF:000344">
    <property type="entry name" value="Pentatricopeptide repeat-containing protein"/>
    <property type="match status" value="1"/>
</dbReference>